<keyword evidence="4" id="KW-1185">Reference proteome</keyword>
<dbReference type="AlphaFoldDB" id="A0A3M7RPU6"/>
<feature type="repeat" description="WD" evidence="1">
    <location>
        <begin position="154"/>
        <end position="184"/>
    </location>
</feature>
<dbReference type="SMART" id="SM00320">
    <property type="entry name" value="WD40"/>
    <property type="match status" value="2"/>
</dbReference>
<organism evidence="3 4">
    <name type="scientific">Brachionus plicatilis</name>
    <name type="common">Marine rotifer</name>
    <name type="synonym">Brachionus muelleri</name>
    <dbReference type="NCBI Taxonomy" id="10195"/>
    <lineage>
        <taxon>Eukaryota</taxon>
        <taxon>Metazoa</taxon>
        <taxon>Spiralia</taxon>
        <taxon>Gnathifera</taxon>
        <taxon>Rotifera</taxon>
        <taxon>Eurotatoria</taxon>
        <taxon>Monogononta</taxon>
        <taxon>Pseudotrocha</taxon>
        <taxon>Ploima</taxon>
        <taxon>Brachionidae</taxon>
        <taxon>Brachionus</taxon>
    </lineage>
</organism>
<dbReference type="PROSITE" id="PS50294">
    <property type="entry name" value="WD_REPEATS_REGION"/>
    <property type="match status" value="1"/>
</dbReference>
<dbReference type="EMBL" id="REGN01002942">
    <property type="protein sequence ID" value="RNA25308.1"/>
    <property type="molecule type" value="Genomic_DNA"/>
</dbReference>
<accession>A0A3M7RPU6</accession>
<dbReference type="Proteomes" id="UP000276133">
    <property type="component" value="Unassembled WGS sequence"/>
</dbReference>
<dbReference type="PANTHER" id="PTHR19863">
    <property type="entry name" value="NEMITIN (NEURONAL ENRICHED MAP INTERACTING PROTEIN) HOMOLOG"/>
    <property type="match status" value="1"/>
</dbReference>
<feature type="non-terminal residue" evidence="3">
    <location>
        <position position="1"/>
    </location>
</feature>
<reference evidence="3 4" key="1">
    <citation type="journal article" date="2018" name="Sci. Rep.">
        <title>Genomic signatures of local adaptation to the degree of environmental predictability in rotifers.</title>
        <authorList>
            <person name="Franch-Gras L."/>
            <person name="Hahn C."/>
            <person name="Garcia-Roger E.M."/>
            <person name="Carmona M.J."/>
            <person name="Serra M."/>
            <person name="Gomez A."/>
        </authorList>
    </citation>
    <scope>NUCLEOTIDE SEQUENCE [LARGE SCALE GENOMIC DNA]</scope>
    <source>
        <strain evidence="3">HYR1</strain>
    </source>
</reference>
<evidence type="ECO:0000256" key="1">
    <source>
        <dbReference type="PROSITE-ProRule" id="PRU00221"/>
    </source>
</evidence>
<dbReference type="Pfam" id="PF00400">
    <property type="entry name" value="WD40"/>
    <property type="match status" value="1"/>
</dbReference>
<dbReference type="PROSITE" id="PS50082">
    <property type="entry name" value="WD_REPEATS_2"/>
    <property type="match status" value="1"/>
</dbReference>
<dbReference type="InterPro" id="IPR040067">
    <property type="entry name" value="WDR47"/>
</dbReference>
<name>A0A3M7RPU6_BRAPC</name>
<evidence type="ECO:0000313" key="3">
    <source>
        <dbReference type="EMBL" id="RNA25308.1"/>
    </source>
</evidence>
<gene>
    <name evidence="3" type="ORF">BpHYR1_015723</name>
</gene>
<feature type="compositionally biased region" description="Polar residues" evidence="2">
    <location>
        <begin position="53"/>
        <end position="65"/>
    </location>
</feature>
<keyword evidence="1" id="KW-0853">WD repeat</keyword>
<protein>
    <submittedName>
        <fullName evidence="3">WD repeat-containing 47-like</fullName>
    </submittedName>
</protein>
<dbReference type="STRING" id="10195.A0A3M7RPU6"/>
<dbReference type="OrthoDB" id="187712at2759"/>
<feature type="region of interest" description="Disordered" evidence="2">
    <location>
        <begin position="31"/>
        <end position="71"/>
    </location>
</feature>
<evidence type="ECO:0000256" key="2">
    <source>
        <dbReference type="SAM" id="MobiDB-lite"/>
    </source>
</evidence>
<dbReference type="SUPFAM" id="SSF50978">
    <property type="entry name" value="WD40 repeat-like"/>
    <property type="match status" value="1"/>
</dbReference>
<dbReference type="PANTHER" id="PTHR19863:SF5">
    <property type="entry name" value="WD REPEAT-CONTAINING PROTEIN 47"/>
    <property type="match status" value="1"/>
</dbReference>
<evidence type="ECO:0000313" key="4">
    <source>
        <dbReference type="Proteomes" id="UP000276133"/>
    </source>
</evidence>
<dbReference type="InterPro" id="IPR015943">
    <property type="entry name" value="WD40/YVTN_repeat-like_dom_sf"/>
</dbReference>
<comment type="caution">
    <text evidence="3">The sequence shown here is derived from an EMBL/GenBank/DDBJ whole genome shotgun (WGS) entry which is preliminary data.</text>
</comment>
<dbReference type="Gene3D" id="2.130.10.10">
    <property type="entry name" value="YVTN repeat-like/Quinoprotein amine dehydrogenase"/>
    <property type="match status" value="1"/>
</dbReference>
<proteinExistence type="predicted"/>
<dbReference type="InterPro" id="IPR001680">
    <property type="entry name" value="WD40_rpt"/>
</dbReference>
<sequence length="211" mass="22607">QLKAPSVQQALSAVSASKKVNFAGEQSIRTDVDSLSRPVSPSGPSGEFCLKSASDTSASVRSPKSSLKKSDSTRPINEVLKFDSLEDITKAAAFHPVCSVEDQQAIRAVDIHPSGNYYVIGSNSKCLRVCPYPSLSAVRSEQACKPASVLYKKSKHHYGSIYCVAWNPSGNLIATGSNDKTIKLIKFSPDFTEDNVVLGGGREKTGPKRTV</sequence>
<dbReference type="InterPro" id="IPR036322">
    <property type="entry name" value="WD40_repeat_dom_sf"/>
</dbReference>